<dbReference type="Proteomes" id="UP000035721">
    <property type="component" value="Unassembled WGS sequence"/>
</dbReference>
<feature type="transmembrane region" description="Helical" evidence="1">
    <location>
        <begin position="191"/>
        <end position="212"/>
    </location>
</feature>
<keyword evidence="2" id="KW-0732">Signal</keyword>
<keyword evidence="4" id="KW-1185">Reference proteome</keyword>
<accession>A0A077LUL5</accession>
<sequence length="385" mass="39946">MAVTVACLLVMALTTASLLLSWEATRSAAGNTEQLVRVQGIKVNLLRADALATNAFLVGGLEPESQHAAYQQALVDTQHAIADAAQAQPADRAALAALNAAVLEYAQNMELARANNRQGFPVGQAYLTVAGNGLRSTALPIVDNLVTASQHRSTDDMSVPKAWLVAIPGVLGLVVLILANRWLARRFRRRINVGIALAAIAVLVGSVAAVVVTQSQATTNGRLADGDYATVVSGSTARSAGNDAKAQESLRLINRGSGSANEAAFAANARTITSGTYHAPIADTKTLWGAYATGHARIVALDNDGNWDDAVALATSTAKDAPGAAFTAFDDYLAKGVDTAARSTVDALHQRLALFLVVAALTALLGLVAAGATWRGVSARLEEYA</sequence>
<organism evidence="3 4">
    <name type="scientific">Nostocoides japonicum T1-X7</name>
    <dbReference type="NCBI Taxonomy" id="1194083"/>
    <lineage>
        <taxon>Bacteria</taxon>
        <taxon>Bacillati</taxon>
        <taxon>Actinomycetota</taxon>
        <taxon>Actinomycetes</taxon>
        <taxon>Micrococcales</taxon>
        <taxon>Intrasporangiaceae</taxon>
        <taxon>Nostocoides</taxon>
    </lineage>
</organism>
<keyword evidence="1" id="KW-0472">Membrane</keyword>
<keyword evidence="1" id="KW-0812">Transmembrane</keyword>
<name>A0A077LUL5_9MICO</name>
<feature type="signal peptide" evidence="2">
    <location>
        <begin position="1"/>
        <end position="28"/>
    </location>
</feature>
<dbReference type="STRING" id="1194083.BN12_2000001"/>
<protein>
    <recommendedName>
        <fullName evidence="5">Secreted protein</fullName>
    </recommendedName>
</protein>
<keyword evidence="1" id="KW-1133">Transmembrane helix</keyword>
<dbReference type="EMBL" id="CAJB01000114">
    <property type="protein sequence ID" value="CCH77553.1"/>
    <property type="molecule type" value="Genomic_DNA"/>
</dbReference>
<proteinExistence type="predicted"/>
<feature type="transmembrane region" description="Helical" evidence="1">
    <location>
        <begin position="162"/>
        <end position="179"/>
    </location>
</feature>
<gene>
    <name evidence="3" type="ORF">BN12_2000001</name>
</gene>
<dbReference type="AlphaFoldDB" id="A0A077LUL5"/>
<feature type="transmembrane region" description="Helical" evidence="1">
    <location>
        <begin position="352"/>
        <end position="374"/>
    </location>
</feature>
<evidence type="ECO:0008006" key="5">
    <source>
        <dbReference type="Google" id="ProtNLM"/>
    </source>
</evidence>
<evidence type="ECO:0000313" key="4">
    <source>
        <dbReference type="Proteomes" id="UP000035721"/>
    </source>
</evidence>
<evidence type="ECO:0000256" key="1">
    <source>
        <dbReference type="SAM" id="Phobius"/>
    </source>
</evidence>
<feature type="chain" id="PRO_5001721253" description="Secreted protein" evidence="2">
    <location>
        <begin position="29"/>
        <end position="385"/>
    </location>
</feature>
<evidence type="ECO:0000256" key="2">
    <source>
        <dbReference type="SAM" id="SignalP"/>
    </source>
</evidence>
<reference evidence="3 4" key="1">
    <citation type="journal article" date="2013" name="ISME J.">
        <title>A metabolic model for members of the genus Tetrasphaera involved in enhanced biological phosphorus removal.</title>
        <authorList>
            <person name="Kristiansen R."/>
            <person name="Nguyen H.T.T."/>
            <person name="Saunders A.M."/>
            <person name="Nielsen J.L."/>
            <person name="Wimmer R."/>
            <person name="Le V.Q."/>
            <person name="McIlroy S.J."/>
            <person name="Petrovski S."/>
            <person name="Seviour R.J."/>
            <person name="Calteau A."/>
            <person name="Nielsen K.L."/>
            <person name="Nielsen P.H."/>
        </authorList>
    </citation>
    <scope>NUCLEOTIDE SEQUENCE [LARGE SCALE GENOMIC DNA]</scope>
    <source>
        <strain evidence="3 4">T1-X7</strain>
    </source>
</reference>
<comment type="caution">
    <text evidence="3">The sequence shown here is derived from an EMBL/GenBank/DDBJ whole genome shotgun (WGS) entry which is preliminary data.</text>
</comment>
<evidence type="ECO:0000313" key="3">
    <source>
        <dbReference type="EMBL" id="CCH77553.1"/>
    </source>
</evidence>